<evidence type="ECO:0000313" key="1">
    <source>
        <dbReference type="EMBL" id="EAU32511.1"/>
    </source>
</evidence>
<dbReference type="GeneID" id="4319363"/>
<dbReference type="AlphaFoldDB" id="Q0CGR5"/>
<dbReference type="HOGENOM" id="CLU_1570300_0_0_1"/>
<dbReference type="VEuPathDB" id="FungiDB:ATEG_07127"/>
<evidence type="ECO:0000313" key="2">
    <source>
        <dbReference type="Proteomes" id="UP000007963"/>
    </source>
</evidence>
<organism evidence="1 2">
    <name type="scientific">Aspergillus terreus (strain NIH 2624 / FGSC A1156)</name>
    <dbReference type="NCBI Taxonomy" id="341663"/>
    <lineage>
        <taxon>Eukaryota</taxon>
        <taxon>Fungi</taxon>
        <taxon>Dikarya</taxon>
        <taxon>Ascomycota</taxon>
        <taxon>Pezizomycotina</taxon>
        <taxon>Eurotiomycetes</taxon>
        <taxon>Eurotiomycetidae</taxon>
        <taxon>Eurotiales</taxon>
        <taxon>Aspergillaceae</taxon>
        <taxon>Aspergillus</taxon>
        <taxon>Aspergillus subgen. Circumdati</taxon>
    </lineage>
</organism>
<protein>
    <submittedName>
        <fullName evidence="1">Uncharacterized protein</fullName>
    </submittedName>
</protein>
<dbReference type="OrthoDB" id="77835at2759"/>
<reference evidence="2" key="1">
    <citation type="submission" date="2005-09" db="EMBL/GenBank/DDBJ databases">
        <title>Annotation of the Aspergillus terreus NIH2624 genome.</title>
        <authorList>
            <person name="Birren B.W."/>
            <person name="Lander E.S."/>
            <person name="Galagan J.E."/>
            <person name="Nusbaum C."/>
            <person name="Devon K."/>
            <person name="Henn M."/>
            <person name="Ma L.-J."/>
            <person name="Jaffe D.B."/>
            <person name="Butler J."/>
            <person name="Alvarez P."/>
            <person name="Gnerre S."/>
            <person name="Grabherr M."/>
            <person name="Kleber M."/>
            <person name="Mauceli E.W."/>
            <person name="Brockman W."/>
            <person name="Rounsley S."/>
            <person name="Young S.K."/>
            <person name="LaButti K."/>
            <person name="Pushparaj V."/>
            <person name="DeCaprio D."/>
            <person name="Crawford M."/>
            <person name="Koehrsen M."/>
            <person name="Engels R."/>
            <person name="Montgomery P."/>
            <person name="Pearson M."/>
            <person name="Howarth C."/>
            <person name="Larson L."/>
            <person name="Luoma S."/>
            <person name="White J."/>
            <person name="Alvarado L."/>
            <person name="Kodira C.D."/>
            <person name="Zeng Q."/>
            <person name="Oleary S."/>
            <person name="Yandava C."/>
            <person name="Denning D.W."/>
            <person name="Nierman W.C."/>
            <person name="Milne T."/>
            <person name="Madden K."/>
        </authorList>
    </citation>
    <scope>NUCLEOTIDE SEQUENCE [LARGE SCALE GENOMIC DNA]</scope>
    <source>
        <strain evidence="2">NIH 2624 / FGSC A1156</strain>
    </source>
</reference>
<dbReference type="Proteomes" id="UP000007963">
    <property type="component" value="Unassembled WGS sequence"/>
</dbReference>
<name>Q0CGR5_ASPTN</name>
<accession>Q0CGR5</accession>
<gene>
    <name evidence="1" type="ORF">ATEG_07127</name>
</gene>
<proteinExistence type="predicted"/>
<dbReference type="RefSeq" id="XP_001209813.1">
    <property type="nucleotide sequence ID" value="XM_001209813.1"/>
</dbReference>
<sequence length="170" mass="18757">MCWWQMKTGVCIDMTAFPNRSASRKQMEGDRVEHYRIGQAVDLLSISLFVYLLYKMPSLILDNGPLLSSSVTTDKAADILQNDTRAKLAGMDLDGMLRGKLVLRSLLSIVADGVRFCSVIFGWDMYNTESTPTNGSWELLGPVTVSWGLGRRAVPVRTISLPTASAKPRG</sequence>
<dbReference type="EMBL" id="CH476603">
    <property type="protein sequence ID" value="EAU32511.1"/>
    <property type="molecule type" value="Genomic_DNA"/>
</dbReference>
<dbReference type="STRING" id="341663.Q0CGR5"/>